<proteinExistence type="predicted"/>
<dbReference type="PANTHER" id="PTHR11220:SF1">
    <property type="entry name" value="HEME-BINDING PROTEIN 2"/>
    <property type="match status" value="1"/>
</dbReference>
<dbReference type="RefSeq" id="WP_250871980.1">
    <property type="nucleotide sequence ID" value="NZ_JALXFV010000002.1"/>
</dbReference>
<gene>
    <name evidence="1" type="ORF">ACFSBT_01700</name>
</gene>
<dbReference type="Pfam" id="PF04832">
    <property type="entry name" value="SOUL"/>
    <property type="match status" value="1"/>
</dbReference>
<protein>
    <submittedName>
        <fullName evidence="1">SOUL family heme-binding protein</fullName>
    </submittedName>
</protein>
<dbReference type="InterPro" id="IPR011256">
    <property type="entry name" value="Reg_factor_effector_dom_sf"/>
</dbReference>
<dbReference type="PANTHER" id="PTHR11220">
    <property type="entry name" value="HEME-BINDING PROTEIN-RELATED"/>
    <property type="match status" value="1"/>
</dbReference>
<accession>A0ABD6AR50</accession>
<dbReference type="AlphaFoldDB" id="A0ABD6AR50"/>
<comment type="caution">
    <text evidence="1">The sequence shown here is derived from an EMBL/GenBank/DDBJ whole genome shotgun (WGS) entry which is preliminary data.</text>
</comment>
<keyword evidence="2" id="KW-1185">Reference proteome</keyword>
<evidence type="ECO:0000313" key="1">
    <source>
        <dbReference type="EMBL" id="MFD1511993.1"/>
    </source>
</evidence>
<reference evidence="1 2" key="1">
    <citation type="journal article" date="2019" name="Int. J. Syst. Evol. Microbiol.">
        <title>The Global Catalogue of Microorganisms (GCM) 10K type strain sequencing project: providing services to taxonomists for standard genome sequencing and annotation.</title>
        <authorList>
            <consortium name="The Broad Institute Genomics Platform"/>
            <consortium name="The Broad Institute Genome Sequencing Center for Infectious Disease"/>
            <person name="Wu L."/>
            <person name="Ma J."/>
        </authorList>
    </citation>
    <scope>NUCLEOTIDE SEQUENCE [LARGE SCALE GENOMIC DNA]</scope>
    <source>
        <strain evidence="1 2">CGMCC 1.12563</strain>
    </source>
</reference>
<dbReference type="Gene3D" id="3.20.80.10">
    <property type="entry name" value="Regulatory factor, effector binding domain"/>
    <property type="match status" value="1"/>
</dbReference>
<dbReference type="Proteomes" id="UP001597187">
    <property type="component" value="Unassembled WGS sequence"/>
</dbReference>
<name>A0ABD6AR50_9EURY</name>
<evidence type="ECO:0000313" key="2">
    <source>
        <dbReference type="Proteomes" id="UP001597187"/>
    </source>
</evidence>
<sequence>MGQRTGLAVVATVGLVAAWVGWGAYARRSVAVVPYTTVETVDGVEIRAYPASVVVETTAPTEDEAYARLERYRSGANEPRADVPMATPVSTHVGVREREGRVLAPIRVGGEAVASTVPVRSTTADDRVTVGITLPEGYTVERAPRPTNAEVTVRADPPRTLAVRPFSWWATDDRTESQEAALLSALDGTGLEQTGAPVLFRYDPPLTPPFLRQNEVAVAVDVPG</sequence>
<dbReference type="EMBL" id="JBHUDC010000002">
    <property type="protein sequence ID" value="MFD1511993.1"/>
    <property type="molecule type" value="Genomic_DNA"/>
</dbReference>
<dbReference type="SUPFAM" id="SSF55136">
    <property type="entry name" value="Probable bacterial effector-binding domain"/>
    <property type="match status" value="1"/>
</dbReference>
<organism evidence="1 2">
    <name type="scientific">Halomarina rubra</name>
    <dbReference type="NCBI Taxonomy" id="2071873"/>
    <lineage>
        <taxon>Archaea</taxon>
        <taxon>Methanobacteriati</taxon>
        <taxon>Methanobacteriota</taxon>
        <taxon>Stenosarchaea group</taxon>
        <taxon>Halobacteria</taxon>
        <taxon>Halobacteriales</taxon>
        <taxon>Natronomonadaceae</taxon>
        <taxon>Halomarina</taxon>
    </lineage>
</organism>
<dbReference type="InterPro" id="IPR006917">
    <property type="entry name" value="SOUL_heme-bd"/>
</dbReference>